<keyword evidence="3 5" id="KW-0862">Zinc</keyword>
<keyword evidence="2" id="KW-0677">Repeat</keyword>
<feature type="domain" description="LIM zinc-binding" evidence="6">
    <location>
        <begin position="190"/>
        <end position="255"/>
    </location>
</feature>
<evidence type="ECO:0000256" key="1">
    <source>
        <dbReference type="ARBA" id="ARBA00022723"/>
    </source>
</evidence>
<dbReference type="OrthoDB" id="1112565at2759"/>
<dbReference type="GO" id="GO:0005634">
    <property type="term" value="C:nucleus"/>
    <property type="evidence" value="ECO:0007669"/>
    <property type="project" value="TreeGrafter"/>
</dbReference>
<dbReference type="PANTHER" id="PTHR24205">
    <property type="entry name" value="FOUR AND A HALF LIM DOMAINS PROTEIN"/>
    <property type="match status" value="1"/>
</dbReference>
<dbReference type="SMART" id="SM00132">
    <property type="entry name" value="LIM"/>
    <property type="match status" value="3"/>
</dbReference>
<dbReference type="SUPFAM" id="SSF48695">
    <property type="entry name" value="Multiheme cytochromes"/>
    <property type="match status" value="1"/>
</dbReference>
<dbReference type="PANTHER" id="PTHR24205:SF16">
    <property type="entry name" value="GH01042P-RELATED"/>
    <property type="match status" value="1"/>
</dbReference>
<dbReference type="STRING" id="101091.A0A1C7NRP8"/>
<dbReference type="Pfam" id="PF00412">
    <property type="entry name" value="LIM"/>
    <property type="match status" value="2"/>
</dbReference>
<evidence type="ECO:0000313" key="7">
    <source>
        <dbReference type="EMBL" id="OBZ89924.1"/>
    </source>
</evidence>
<comment type="caution">
    <text evidence="7">The sequence shown here is derived from an EMBL/GenBank/DDBJ whole genome shotgun (WGS) entry which is preliminary data.</text>
</comment>
<dbReference type="PROSITE" id="PS00478">
    <property type="entry name" value="LIM_DOMAIN_1"/>
    <property type="match status" value="1"/>
</dbReference>
<dbReference type="GO" id="GO:0046872">
    <property type="term" value="F:metal ion binding"/>
    <property type="evidence" value="ECO:0007669"/>
    <property type="project" value="UniProtKB-KW"/>
</dbReference>
<dbReference type="InterPro" id="IPR036280">
    <property type="entry name" value="Multihaem_cyt_sf"/>
</dbReference>
<keyword evidence="1 5" id="KW-0479">Metal-binding</keyword>
<reference evidence="7 8" key="1">
    <citation type="submission" date="2016-03" db="EMBL/GenBank/DDBJ databases">
        <title>Choanephora cucurbitarum.</title>
        <authorList>
            <person name="Min B."/>
            <person name="Park H."/>
            <person name="Park J.-H."/>
            <person name="Shin H.-D."/>
            <person name="Choi I.-G."/>
        </authorList>
    </citation>
    <scope>NUCLEOTIDE SEQUENCE [LARGE SCALE GENOMIC DNA]</scope>
    <source>
        <strain evidence="7 8">KUS-F28377</strain>
    </source>
</reference>
<dbReference type="AlphaFoldDB" id="A0A1C7NRP8"/>
<dbReference type="CDD" id="cd08368">
    <property type="entry name" value="LIM"/>
    <property type="match status" value="2"/>
</dbReference>
<evidence type="ECO:0000256" key="4">
    <source>
        <dbReference type="ARBA" id="ARBA00023038"/>
    </source>
</evidence>
<protein>
    <submittedName>
        <fullName evidence="7">Four and a half LIM domains protein 3</fullName>
    </submittedName>
</protein>
<feature type="domain" description="LIM zinc-binding" evidence="6">
    <location>
        <begin position="71"/>
        <end position="130"/>
    </location>
</feature>
<evidence type="ECO:0000313" key="8">
    <source>
        <dbReference type="Proteomes" id="UP000093000"/>
    </source>
</evidence>
<name>A0A1C7NRP8_9FUNG</name>
<dbReference type="EMBL" id="LUGH01000072">
    <property type="protein sequence ID" value="OBZ89924.1"/>
    <property type="molecule type" value="Genomic_DNA"/>
</dbReference>
<dbReference type="GO" id="GO:0003712">
    <property type="term" value="F:transcription coregulator activity"/>
    <property type="evidence" value="ECO:0007669"/>
    <property type="project" value="TreeGrafter"/>
</dbReference>
<sequence>MNIRSTTTTKTECHSCKKKLSGKTVRLPDGSAKYHWHCLQCKGCGLPFEDPSFYIDPFKHIYHPQCAPSIQTCSRCSQAIADTYLHYNTQILHPRCFRCTGCQKILHPTSIYTDFQGPYCQTCTHEKLDQDKQVLSDHLKIVPSPISKNHEMVASPVTPLSPLTQIPENVKPSTLMSSRGRPLPKFGLVRDCAGCHERIVSVHEEIPGPKASKWHKKCLVCQGCLKSLDSGASVDEEEGKLKPWCTTCLLTRKKRMATSLSQRLTTLKIN</sequence>
<dbReference type="InParanoid" id="A0A1C7NRP8"/>
<dbReference type="InterPro" id="IPR001781">
    <property type="entry name" value="Znf_LIM"/>
</dbReference>
<gene>
    <name evidence="7" type="primary">FHL3</name>
    <name evidence="7" type="ORF">A0J61_02025</name>
</gene>
<dbReference type="Gene3D" id="2.10.110.10">
    <property type="entry name" value="Cysteine Rich Protein"/>
    <property type="match status" value="3"/>
</dbReference>
<evidence type="ECO:0000256" key="3">
    <source>
        <dbReference type="ARBA" id="ARBA00022833"/>
    </source>
</evidence>
<dbReference type="PROSITE" id="PS50023">
    <property type="entry name" value="LIM_DOMAIN_2"/>
    <property type="match status" value="2"/>
</dbReference>
<keyword evidence="4 5" id="KW-0440">LIM domain</keyword>
<organism evidence="7 8">
    <name type="scientific">Choanephora cucurbitarum</name>
    <dbReference type="NCBI Taxonomy" id="101091"/>
    <lineage>
        <taxon>Eukaryota</taxon>
        <taxon>Fungi</taxon>
        <taxon>Fungi incertae sedis</taxon>
        <taxon>Mucoromycota</taxon>
        <taxon>Mucoromycotina</taxon>
        <taxon>Mucoromycetes</taxon>
        <taxon>Mucorales</taxon>
        <taxon>Mucorineae</taxon>
        <taxon>Choanephoraceae</taxon>
        <taxon>Choanephoroideae</taxon>
        <taxon>Choanephora</taxon>
    </lineage>
</organism>
<proteinExistence type="predicted"/>
<evidence type="ECO:0000259" key="6">
    <source>
        <dbReference type="PROSITE" id="PS50023"/>
    </source>
</evidence>
<evidence type="ECO:0000256" key="5">
    <source>
        <dbReference type="PROSITE-ProRule" id="PRU00125"/>
    </source>
</evidence>
<dbReference type="Proteomes" id="UP000093000">
    <property type="component" value="Unassembled WGS sequence"/>
</dbReference>
<keyword evidence="8" id="KW-1185">Reference proteome</keyword>
<accession>A0A1C7NRP8</accession>
<evidence type="ECO:0000256" key="2">
    <source>
        <dbReference type="ARBA" id="ARBA00022737"/>
    </source>
</evidence>